<protein>
    <recommendedName>
        <fullName evidence="4">4Fe-4S Wbl-type domain-containing protein</fullName>
    </recommendedName>
</protein>
<proteinExistence type="predicted"/>
<dbReference type="EMBL" id="BNEK01000003">
    <property type="protein sequence ID" value="GHJ28599.1"/>
    <property type="molecule type" value="Genomic_DNA"/>
</dbReference>
<name>A0ABQ3TZ42_STRHY</name>
<gene>
    <name evidence="2" type="ORF">TPA0910_30320</name>
</gene>
<organism evidence="2 3">
    <name type="scientific">Streptomyces hygroscopicus</name>
    <dbReference type="NCBI Taxonomy" id="1912"/>
    <lineage>
        <taxon>Bacteria</taxon>
        <taxon>Bacillati</taxon>
        <taxon>Actinomycetota</taxon>
        <taxon>Actinomycetes</taxon>
        <taxon>Kitasatosporales</taxon>
        <taxon>Streptomycetaceae</taxon>
        <taxon>Streptomyces</taxon>
        <taxon>Streptomyces violaceusniger group</taxon>
    </lineage>
</organism>
<feature type="region of interest" description="Disordered" evidence="1">
    <location>
        <begin position="89"/>
        <end position="109"/>
    </location>
</feature>
<comment type="caution">
    <text evidence="2">The sequence shown here is derived from an EMBL/GenBank/DDBJ whole genome shotgun (WGS) entry which is preliminary data.</text>
</comment>
<dbReference type="Proteomes" id="UP001054854">
    <property type="component" value="Unassembled WGS sequence"/>
</dbReference>
<reference evidence="2" key="1">
    <citation type="submission" date="2024-05" db="EMBL/GenBank/DDBJ databases">
        <title>Whole genome shotgun sequence of Streptomyces hygroscopicus NBRC 113678.</title>
        <authorList>
            <person name="Komaki H."/>
            <person name="Tamura T."/>
        </authorList>
    </citation>
    <scope>NUCLEOTIDE SEQUENCE</scope>
    <source>
        <strain evidence="2">N11-34</strain>
    </source>
</reference>
<evidence type="ECO:0000313" key="2">
    <source>
        <dbReference type="EMBL" id="GHJ28599.1"/>
    </source>
</evidence>
<keyword evidence="3" id="KW-1185">Reference proteome</keyword>
<accession>A0ABQ3TZ42</accession>
<evidence type="ECO:0008006" key="4">
    <source>
        <dbReference type="Google" id="ProtNLM"/>
    </source>
</evidence>
<evidence type="ECO:0000313" key="3">
    <source>
        <dbReference type="Proteomes" id="UP001054854"/>
    </source>
</evidence>
<sequence length="138" mass="14994">MSGNGWVVKAPCAGDSRFTSEETAAGAPTQPLVLQLLSVCQVCPFRSQCIDLVLPSQSLFDGVCGGRLWRNGQVLAACEGARPEELRERGRRPIIHGTEAGARAHNRRGEPACSLCREAGRLAQQTRRVRKRANPTDK</sequence>
<evidence type="ECO:0000256" key="1">
    <source>
        <dbReference type="SAM" id="MobiDB-lite"/>
    </source>
</evidence>